<feature type="compositionally biased region" description="Basic and acidic residues" evidence="1">
    <location>
        <begin position="71"/>
        <end position="80"/>
    </location>
</feature>
<sequence>MTLTDDDVPALGTNEITPVDAESAQPSLYSLDGIQEKFSMDDADAWLANIVLNGGHDWLPDTAETDAGLHINDKPPEAHDQVGVQPQKPRDNRREVGARLRHHSWLDSQRIRGWVISVGNRASGTSTDRQDNPESSSHTQCHNRLTVMVEYREYESSSTTSTSRET</sequence>
<keyword evidence="3" id="KW-1185">Reference proteome</keyword>
<evidence type="ECO:0000256" key="1">
    <source>
        <dbReference type="SAM" id="MobiDB-lite"/>
    </source>
</evidence>
<dbReference type="Proteomes" id="UP000573603">
    <property type="component" value="Unassembled WGS sequence"/>
</dbReference>
<feature type="compositionally biased region" description="Basic and acidic residues" evidence="1">
    <location>
        <begin position="88"/>
        <end position="98"/>
    </location>
</feature>
<reference evidence="2 3" key="1">
    <citation type="journal article" date="2020" name="BMC Genomics">
        <title>Correction to: Identification and distribution of gene clusters required for synthesis of sphingolipid metabolism inhibitors in diverse species of the filamentous fungus Fusarium.</title>
        <authorList>
            <person name="Kim H.S."/>
            <person name="Lohmar J.M."/>
            <person name="Busman M."/>
            <person name="Brown D.W."/>
            <person name="Naumann T.A."/>
            <person name="Divon H.H."/>
            <person name="Lysoe E."/>
            <person name="Uhlig S."/>
            <person name="Proctor R.H."/>
        </authorList>
    </citation>
    <scope>NUCLEOTIDE SEQUENCE [LARGE SCALE GENOMIC DNA]</scope>
    <source>
        <strain evidence="2 3">NRRL 25214</strain>
    </source>
</reference>
<dbReference type="EMBL" id="JABEVY010000517">
    <property type="protein sequence ID" value="KAF5230563.1"/>
    <property type="molecule type" value="Genomic_DNA"/>
</dbReference>
<organism evidence="2 3">
    <name type="scientific">Fusarium anthophilum</name>
    <dbReference type="NCBI Taxonomy" id="48485"/>
    <lineage>
        <taxon>Eukaryota</taxon>
        <taxon>Fungi</taxon>
        <taxon>Dikarya</taxon>
        <taxon>Ascomycota</taxon>
        <taxon>Pezizomycotina</taxon>
        <taxon>Sordariomycetes</taxon>
        <taxon>Hypocreomycetidae</taxon>
        <taxon>Hypocreales</taxon>
        <taxon>Nectriaceae</taxon>
        <taxon>Fusarium</taxon>
        <taxon>Fusarium fujikuroi species complex</taxon>
    </lineage>
</organism>
<protein>
    <submittedName>
        <fullName evidence="2">Uncharacterized protein</fullName>
    </submittedName>
</protein>
<name>A0A8H4YLV6_9HYPO</name>
<accession>A0A8H4YLV6</accession>
<feature type="compositionally biased region" description="Polar residues" evidence="1">
    <location>
        <begin position="122"/>
        <end position="143"/>
    </location>
</feature>
<dbReference type="AlphaFoldDB" id="A0A8H4YLV6"/>
<proteinExistence type="predicted"/>
<evidence type="ECO:0000313" key="3">
    <source>
        <dbReference type="Proteomes" id="UP000573603"/>
    </source>
</evidence>
<comment type="caution">
    <text evidence="2">The sequence shown here is derived from an EMBL/GenBank/DDBJ whole genome shotgun (WGS) entry which is preliminary data.</text>
</comment>
<feature type="region of interest" description="Disordered" evidence="1">
    <location>
        <begin position="122"/>
        <end position="145"/>
    </location>
</feature>
<evidence type="ECO:0000313" key="2">
    <source>
        <dbReference type="EMBL" id="KAF5230563.1"/>
    </source>
</evidence>
<gene>
    <name evidence="2" type="ORF">FANTH_13782</name>
</gene>
<feature type="region of interest" description="Disordered" evidence="1">
    <location>
        <begin position="63"/>
        <end position="98"/>
    </location>
</feature>